<dbReference type="PANTHER" id="PTHR36509">
    <property type="entry name" value="BLL3101 PROTEIN"/>
    <property type="match status" value="1"/>
</dbReference>
<dbReference type="InterPro" id="IPR010621">
    <property type="entry name" value="DUF1214"/>
</dbReference>
<evidence type="ECO:0000259" key="1">
    <source>
        <dbReference type="Pfam" id="PF06742"/>
    </source>
</evidence>
<dbReference type="Gene3D" id="2.60.120.600">
    <property type="entry name" value="Domain of unknown function DUF1214, C-terminal domain"/>
    <property type="match status" value="1"/>
</dbReference>
<feature type="domain" description="DUF1254" evidence="2">
    <location>
        <begin position="74"/>
        <end position="201"/>
    </location>
</feature>
<dbReference type="Pfam" id="PF06742">
    <property type="entry name" value="DUF1214"/>
    <property type="match status" value="1"/>
</dbReference>
<dbReference type="PANTHER" id="PTHR36509:SF2">
    <property type="entry name" value="BLL3101 PROTEIN"/>
    <property type="match status" value="1"/>
</dbReference>
<dbReference type="Gene3D" id="1.10.3360.10">
    <property type="entry name" value="VPA0735-like domain"/>
    <property type="match status" value="1"/>
</dbReference>
<dbReference type="Gene3D" id="2.60.40.1610">
    <property type="entry name" value="Domain of unknown function DUF1254"/>
    <property type="match status" value="1"/>
</dbReference>
<sequence>MKVSRRVVAFGGLGLLTEAVLGTITRVDAASQDPLLSAAVDAYIYGYPLAIIDMTRRQLTNVATVGPTRAPRGQLRRLRSYPAVDDRSVPAPNADTLYTDAWLDVWKEPMVLTMPDMGDRYFQMPMLSGWSDVFQSPGTRTTGQKAQTYAITGPGWSGELPAGVTELKSPTGIIWILGRIYCTGTPEDYAKVHALQDQISLVSLSQYGKAYTPAPASVDPGIDTETPPREQVNAMSVNDYFRYLAELMKTNPPLPQDAPILARVASIGLTPGQDFDPSKLSALDQAAVDAVPKLALQKMLERFANLPTLNGWIDFGPSVASWGTDYVLRALCNMLGPGWNLPADAVYPTSEKGTDGKDFDGNHKYVIHFEKGQMPPVEADGFWSLTMYDGDKFFVPNALNRYTISQRDNLVANADGSVDIYLQADSPGKDKEANWLPAPKAKFSVMLRMYIPKEGPVSILDGSWKPPAIQVAQ</sequence>
<dbReference type="SUPFAM" id="SSF160935">
    <property type="entry name" value="VPA0735-like"/>
    <property type="match status" value="1"/>
</dbReference>
<dbReference type="InterPro" id="IPR037049">
    <property type="entry name" value="DUF1214_C_sf"/>
</dbReference>
<dbReference type="AlphaFoldDB" id="A0A2P9AVM5"/>
<name>A0A2P9AVM5_9HYPH</name>
<reference evidence="4" key="1">
    <citation type="submission" date="2016-12" db="EMBL/GenBank/DDBJ databases">
        <authorList>
            <person name="Brunel B."/>
        </authorList>
    </citation>
    <scope>NUCLEOTIDE SEQUENCE [LARGE SCALE GENOMIC DNA]</scope>
</reference>
<feature type="domain" description="DUF1214" evidence="1">
    <location>
        <begin position="344"/>
        <end position="454"/>
    </location>
</feature>
<dbReference type="EMBL" id="FUIG01000072">
    <property type="protein sequence ID" value="SJM35257.1"/>
    <property type="molecule type" value="Genomic_DNA"/>
</dbReference>
<proteinExistence type="predicted"/>
<evidence type="ECO:0000313" key="3">
    <source>
        <dbReference type="EMBL" id="SJM35257.1"/>
    </source>
</evidence>
<protein>
    <recommendedName>
        <fullName evidence="5">DUF1254 domain-containing protein</fullName>
    </recommendedName>
</protein>
<evidence type="ECO:0000259" key="2">
    <source>
        <dbReference type="Pfam" id="PF06863"/>
    </source>
</evidence>
<gene>
    <name evidence="3" type="ORF">BQ8482_610002</name>
</gene>
<evidence type="ECO:0000313" key="4">
    <source>
        <dbReference type="Proteomes" id="UP000245698"/>
    </source>
</evidence>
<dbReference type="InterPro" id="IPR010679">
    <property type="entry name" value="DUF1254"/>
</dbReference>
<accession>A0A2P9AVM5</accession>
<evidence type="ECO:0008006" key="5">
    <source>
        <dbReference type="Google" id="ProtNLM"/>
    </source>
</evidence>
<organism evidence="3 4">
    <name type="scientific">Mesorhizobium delmotii</name>
    <dbReference type="NCBI Taxonomy" id="1631247"/>
    <lineage>
        <taxon>Bacteria</taxon>
        <taxon>Pseudomonadati</taxon>
        <taxon>Pseudomonadota</taxon>
        <taxon>Alphaproteobacteria</taxon>
        <taxon>Hyphomicrobiales</taxon>
        <taxon>Phyllobacteriaceae</taxon>
        <taxon>Mesorhizobium</taxon>
    </lineage>
</organism>
<keyword evidence="4" id="KW-1185">Reference proteome</keyword>
<dbReference type="RefSeq" id="WP_123151529.1">
    <property type="nucleotide sequence ID" value="NZ_FUIG01000072.1"/>
</dbReference>
<dbReference type="InterPro" id="IPR037050">
    <property type="entry name" value="DUF1254_sf"/>
</dbReference>
<dbReference type="Proteomes" id="UP000245698">
    <property type="component" value="Unassembled WGS sequence"/>
</dbReference>
<dbReference type="Pfam" id="PF06863">
    <property type="entry name" value="DUF1254"/>
    <property type="match status" value="1"/>
</dbReference>